<reference evidence="6" key="1">
    <citation type="journal article" date="2015" name="PLoS Genet.">
        <title>Genome Sequence and Transcriptome Analyses of Chrysochromulina tobin: Metabolic Tools for Enhanced Algal Fitness in the Prominent Order Prymnesiales (Haptophyceae).</title>
        <authorList>
            <person name="Hovde B.T."/>
            <person name="Deodato C.R."/>
            <person name="Hunsperger H.M."/>
            <person name="Ryken S.A."/>
            <person name="Yost W."/>
            <person name="Jha R.K."/>
            <person name="Patterson J."/>
            <person name="Monnat R.J. Jr."/>
            <person name="Barlow S.B."/>
            <person name="Starkenburg S.R."/>
            <person name="Cattolico R.A."/>
        </authorList>
    </citation>
    <scope>NUCLEOTIDE SEQUENCE</scope>
    <source>
        <strain evidence="6">CCMP291</strain>
    </source>
</reference>
<dbReference type="InterPro" id="IPR003593">
    <property type="entry name" value="AAA+_ATPase"/>
</dbReference>
<dbReference type="SUPFAM" id="SSF52540">
    <property type="entry name" value="P-loop containing nucleoside triphosphate hydrolases"/>
    <property type="match status" value="2"/>
</dbReference>
<gene>
    <name evidence="5" type="ORF">Ctob_005599</name>
</gene>
<evidence type="ECO:0000256" key="1">
    <source>
        <dbReference type="ARBA" id="ARBA00022741"/>
    </source>
</evidence>
<feature type="domain" description="ABC transporter" evidence="4">
    <location>
        <begin position="232"/>
        <end position="477"/>
    </location>
</feature>
<evidence type="ECO:0000256" key="2">
    <source>
        <dbReference type="ARBA" id="ARBA00022840"/>
    </source>
</evidence>
<dbReference type="OrthoDB" id="6512918at2759"/>
<dbReference type="AlphaFoldDB" id="A0A0M0J7N9"/>
<feature type="compositionally biased region" description="Basic and acidic residues" evidence="3">
    <location>
        <begin position="534"/>
        <end position="548"/>
    </location>
</feature>
<dbReference type="GO" id="GO:0005524">
    <property type="term" value="F:ATP binding"/>
    <property type="evidence" value="ECO:0007669"/>
    <property type="project" value="UniProtKB-KW"/>
</dbReference>
<dbReference type="GO" id="GO:0016887">
    <property type="term" value="F:ATP hydrolysis activity"/>
    <property type="evidence" value="ECO:0007669"/>
    <property type="project" value="InterPro"/>
</dbReference>
<keyword evidence="6" id="KW-1185">Reference proteome</keyword>
<dbReference type="PANTHER" id="PTHR43158:SF2">
    <property type="entry name" value="SKFA PEPTIDE EXPORT ATP-BINDING PROTEIN SKFE"/>
    <property type="match status" value="1"/>
</dbReference>
<proteinExistence type="predicted"/>
<feature type="compositionally biased region" description="Pro residues" evidence="3">
    <location>
        <begin position="523"/>
        <end position="532"/>
    </location>
</feature>
<evidence type="ECO:0000256" key="3">
    <source>
        <dbReference type="SAM" id="MobiDB-lite"/>
    </source>
</evidence>
<comment type="caution">
    <text evidence="5">The sequence shown here is derived from an EMBL/GenBank/DDBJ whole genome shotgun (WGS) entry which is preliminary data.</text>
</comment>
<keyword evidence="1" id="KW-0547">Nucleotide-binding</keyword>
<evidence type="ECO:0000313" key="5">
    <source>
        <dbReference type="EMBL" id="KOO22606.1"/>
    </source>
</evidence>
<dbReference type="Proteomes" id="UP000037460">
    <property type="component" value="Unassembled WGS sequence"/>
</dbReference>
<feature type="domain" description="ABC transporter" evidence="4">
    <location>
        <begin position="1"/>
        <end position="213"/>
    </location>
</feature>
<evidence type="ECO:0000259" key="4">
    <source>
        <dbReference type="PROSITE" id="PS50893"/>
    </source>
</evidence>
<dbReference type="SMART" id="SM00382">
    <property type="entry name" value="AAA"/>
    <property type="match status" value="2"/>
</dbReference>
<dbReference type="InterPro" id="IPR003439">
    <property type="entry name" value="ABC_transporter-like_ATP-bd"/>
</dbReference>
<dbReference type="Gene3D" id="3.40.50.300">
    <property type="entry name" value="P-loop containing nucleotide triphosphate hydrolases"/>
    <property type="match status" value="2"/>
</dbReference>
<dbReference type="PANTHER" id="PTHR43158">
    <property type="entry name" value="SKFA PEPTIDE EXPORT ATP-BINDING PROTEIN SKFE"/>
    <property type="match status" value="1"/>
</dbReference>
<protein>
    <submittedName>
        <fullName evidence="5">ABC transporter family protein</fullName>
    </submittedName>
</protein>
<name>A0A0M0J7N9_9EUKA</name>
<accession>A0A0M0J7N9</accession>
<feature type="region of interest" description="Disordered" evidence="3">
    <location>
        <begin position="520"/>
        <end position="559"/>
    </location>
</feature>
<dbReference type="PROSITE" id="PS50893">
    <property type="entry name" value="ABC_TRANSPORTER_2"/>
    <property type="match status" value="2"/>
</dbReference>
<dbReference type="EMBL" id="JWZX01003267">
    <property type="protein sequence ID" value="KOO22606.1"/>
    <property type="molecule type" value="Genomic_DNA"/>
</dbReference>
<sequence>MELPTGCRCMLVGANGAGKTTLMSVIGGKHLCKESAVRVLGRSAFEDTTLSADLALLTGNWTHTVAFAGHNVPYQAMEVSQLIRSNSAGVDPARVERLVTLLGVERSWNLTTVSDGQRRRVQILCKLMKPFKILLLDEITTDLDLLARQDLLNFLREESEERGVSIVYCTHIFDGLDGWASHIAYIAKGEMMFALPRWLLEARPDFAALLTEPPTGAAFTPPADAAGKPPAVKVTNLTWRYKPGQPAQLDNLSFEVPRGARCLLVGANGAGKTTLLRLLGGKSMVPVDSVQCLGYNAFHDIELNTMISMLSGDWTRQVACVGNGVPFQADFSIGYMAEEFAKALIRDGHYTETLVRARLHRLVTLLDMDLEWRLHQVSDGQRRRAQLLLKLLRPSQLLLMDEVTTDLDVVSRQALLQFLREECDERGATVIYSTHILDGLDDWPSHVLHLINGKAVYNGPLATAPGAAQGLGPNASASGSGSLFGLVKGWLLAEREGERLAAKDMHVPCETTPPTPMIIDAPAVPPTPPPPAADADKAPVRAPGKFDRFGSGSSSQRMY</sequence>
<evidence type="ECO:0000313" key="6">
    <source>
        <dbReference type="Proteomes" id="UP000037460"/>
    </source>
</evidence>
<keyword evidence="2" id="KW-0067">ATP-binding</keyword>
<dbReference type="Pfam" id="PF00005">
    <property type="entry name" value="ABC_tran"/>
    <property type="match status" value="2"/>
</dbReference>
<dbReference type="InterPro" id="IPR027417">
    <property type="entry name" value="P-loop_NTPase"/>
</dbReference>
<organism evidence="5 6">
    <name type="scientific">Chrysochromulina tobinii</name>
    <dbReference type="NCBI Taxonomy" id="1460289"/>
    <lineage>
        <taxon>Eukaryota</taxon>
        <taxon>Haptista</taxon>
        <taxon>Haptophyta</taxon>
        <taxon>Prymnesiophyceae</taxon>
        <taxon>Prymnesiales</taxon>
        <taxon>Chrysochromulinaceae</taxon>
        <taxon>Chrysochromulina</taxon>
    </lineage>
</organism>